<sequence>MTSTVKSSVTLVLPKPPRIKRQHLRKYSWLPDVFRIEGSIITRIIGPVLTVTIFATLIAYLFKRGYDVTLTNSVVPVVAVVVGLILVFRTSYDRFYEGRKDFATMTSQIRNLSRLVWVNVSVPPPDYINTTKGKTPHVALTAAQLRRKKIDVLKLALSFAYAVKHYLRDEDGIHWEDYSGVLPASFARYDETGYTHANNSYASLETSLSASMSPTSPITPATSKPGTMRQGRSDATKRVRPKRKDGKVTPKTPLLAEAHQTVEFHAYADEASLPLPLVIAHEIGRAVFRFKRDGYLETVGPAGTNALNQLLQGMVDQMTAMERVANTPIPVSYRIHLKQAVTLYLFALPFTLIKELGWSMIPIVTVVAFTFMGIEGIADEIENPFGHDKSDLPLDRYCADLKEEIDYIIERLPEGGEGMFGFDDGEGDD</sequence>
<dbReference type="Proteomes" id="UP000030669">
    <property type="component" value="Unassembled WGS sequence"/>
</dbReference>
<evidence type="ECO:0000256" key="5">
    <source>
        <dbReference type="ARBA" id="ARBA00023065"/>
    </source>
</evidence>
<gene>
    <name evidence="9" type="ORF">GLOTRDRAFT_73153</name>
</gene>
<proteinExistence type="predicted"/>
<keyword evidence="5" id="KW-0406">Ion transport</keyword>
<evidence type="ECO:0000256" key="8">
    <source>
        <dbReference type="SAM" id="Phobius"/>
    </source>
</evidence>
<evidence type="ECO:0000256" key="2">
    <source>
        <dbReference type="ARBA" id="ARBA00022448"/>
    </source>
</evidence>
<name>S7RYX1_GLOTA</name>
<dbReference type="GO" id="GO:0016020">
    <property type="term" value="C:membrane"/>
    <property type="evidence" value="ECO:0007669"/>
    <property type="project" value="UniProtKB-SubCell"/>
</dbReference>
<keyword evidence="6 8" id="KW-0472">Membrane</keyword>
<dbReference type="InterPro" id="IPR044669">
    <property type="entry name" value="YneE/VCCN1/2-like"/>
</dbReference>
<feature type="transmembrane region" description="Helical" evidence="8">
    <location>
        <begin position="44"/>
        <end position="62"/>
    </location>
</feature>
<feature type="region of interest" description="Disordered" evidence="7">
    <location>
        <begin position="208"/>
        <end position="249"/>
    </location>
</feature>
<dbReference type="AlphaFoldDB" id="S7RYX1"/>
<keyword evidence="2" id="KW-0813">Transport</keyword>
<organism evidence="9 10">
    <name type="scientific">Gloeophyllum trabeum (strain ATCC 11539 / FP-39264 / Madison 617)</name>
    <name type="common">Brown rot fungus</name>
    <dbReference type="NCBI Taxonomy" id="670483"/>
    <lineage>
        <taxon>Eukaryota</taxon>
        <taxon>Fungi</taxon>
        <taxon>Dikarya</taxon>
        <taxon>Basidiomycota</taxon>
        <taxon>Agaricomycotina</taxon>
        <taxon>Agaricomycetes</taxon>
        <taxon>Gloeophyllales</taxon>
        <taxon>Gloeophyllaceae</taxon>
        <taxon>Gloeophyllum</taxon>
    </lineage>
</organism>
<keyword evidence="3 8" id="KW-0812">Transmembrane</keyword>
<dbReference type="PANTHER" id="PTHR33281:SF21">
    <property type="entry name" value="MEMBRANE PROTEIN"/>
    <property type="match status" value="1"/>
</dbReference>
<dbReference type="OrthoDB" id="1368at2759"/>
<dbReference type="HOGENOM" id="CLU_029790_6_0_1"/>
<dbReference type="EMBL" id="KB469298">
    <property type="protein sequence ID" value="EPQ58619.1"/>
    <property type="molecule type" value="Genomic_DNA"/>
</dbReference>
<dbReference type="Pfam" id="PF25539">
    <property type="entry name" value="Bestrophin_2"/>
    <property type="match status" value="2"/>
</dbReference>
<reference evidence="9 10" key="1">
    <citation type="journal article" date="2012" name="Science">
        <title>The Paleozoic origin of enzymatic lignin decomposition reconstructed from 31 fungal genomes.</title>
        <authorList>
            <person name="Floudas D."/>
            <person name="Binder M."/>
            <person name="Riley R."/>
            <person name="Barry K."/>
            <person name="Blanchette R.A."/>
            <person name="Henrissat B."/>
            <person name="Martinez A.T."/>
            <person name="Otillar R."/>
            <person name="Spatafora J.W."/>
            <person name="Yadav J.S."/>
            <person name="Aerts A."/>
            <person name="Benoit I."/>
            <person name="Boyd A."/>
            <person name="Carlson A."/>
            <person name="Copeland A."/>
            <person name="Coutinho P.M."/>
            <person name="de Vries R.P."/>
            <person name="Ferreira P."/>
            <person name="Findley K."/>
            <person name="Foster B."/>
            <person name="Gaskell J."/>
            <person name="Glotzer D."/>
            <person name="Gorecki P."/>
            <person name="Heitman J."/>
            <person name="Hesse C."/>
            <person name="Hori C."/>
            <person name="Igarashi K."/>
            <person name="Jurgens J.A."/>
            <person name="Kallen N."/>
            <person name="Kersten P."/>
            <person name="Kohler A."/>
            <person name="Kuees U."/>
            <person name="Kumar T.K.A."/>
            <person name="Kuo A."/>
            <person name="LaButti K."/>
            <person name="Larrondo L.F."/>
            <person name="Lindquist E."/>
            <person name="Ling A."/>
            <person name="Lombard V."/>
            <person name="Lucas S."/>
            <person name="Lundell T."/>
            <person name="Martin R."/>
            <person name="McLaughlin D.J."/>
            <person name="Morgenstern I."/>
            <person name="Morin E."/>
            <person name="Murat C."/>
            <person name="Nagy L.G."/>
            <person name="Nolan M."/>
            <person name="Ohm R.A."/>
            <person name="Patyshakuliyeva A."/>
            <person name="Rokas A."/>
            <person name="Ruiz-Duenas F.J."/>
            <person name="Sabat G."/>
            <person name="Salamov A."/>
            <person name="Samejima M."/>
            <person name="Schmutz J."/>
            <person name="Slot J.C."/>
            <person name="St John F."/>
            <person name="Stenlid J."/>
            <person name="Sun H."/>
            <person name="Sun S."/>
            <person name="Syed K."/>
            <person name="Tsang A."/>
            <person name="Wiebenga A."/>
            <person name="Young D."/>
            <person name="Pisabarro A."/>
            <person name="Eastwood D.C."/>
            <person name="Martin F."/>
            <person name="Cullen D."/>
            <person name="Grigoriev I.V."/>
            <person name="Hibbett D.S."/>
        </authorList>
    </citation>
    <scope>NUCLEOTIDE SEQUENCE [LARGE SCALE GENOMIC DNA]</scope>
    <source>
        <strain evidence="9 10">ATCC 11539</strain>
    </source>
</reference>
<evidence type="ECO:0000256" key="7">
    <source>
        <dbReference type="SAM" id="MobiDB-lite"/>
    </source>
</evidence>
<keyword evidence="10" id="KW-1185">Reference proteome</keyword>
<evidence type="ECO:0000256" key="3">
    <source>
        <dbReference type="ARBA" id="ARBA00022692"/>
    </source>
</evidence>
<protein>
    <submittedName>
        <fullName evidence="9">UPF0187-domain-containing protein</fullName>
    </submittedName>
</protein>
<dbReference type="RefSeq" id="XP_007863747.1">
    <property type="nucleotide sequence ID" value="XM_007865556.1"/>
</dbReference>
<dbReference type="OMA" id="WTGRNCL"/>
<evidence type="ECO:0000313" key="10">
    <source>
        <dbReference type="Proteomes" id="UP000030669"/>
    </source>
</evidence>
<feature type="compositionally biased region" description="Polar residues" evidence="7">
    <location>
        <begin position="208"/>
        <end position="225"/>
    </location>
</feature>
<evidence type="ECO:0000313" key="9">
    <source>
        <dbReference type="EMBL" id="EPQ58619.1"/>
    </source>
</evidence>
<dbReference type="eggNOG" id="ENOG502RYJ2">
    <property type="taxonomic scope" value="Eukaryota"/>
</dbReference>
<dbReference type="GO" id="GO:0005254">
    <property type="term" value="F:chloride channel activity"/>
    <property type="evidence" value="ECO:0007669"/>
    <property type="project" value="InterPro"/>
</dbReference>
<dbReference type="GeneID" id="19308330"/>
<accession>S7RYX1</accession>
<feature type="transmembrane region" description="Helical" evidence="8">
    <location>
        <begin position="74"/>
        <end position="92"/>
    </location>
</feature>
<keyword evidence="4 8" id="KW-1133">Transmembrane helix</keyword>
<evidence type="ECO:0000256" key="4">
    <source>
        <dbReference type="ARBA" id="ARBA00022989"/>
    </source>
</evidence>
<evidence type="ECO:0000256" key="6">
    <source>
        <dbReference type="ARBA" id="ARBA00023136"/>
    </source>
</evidence>
<evidence type="ECO:0000256" key="1">
    <source>
        <dbReference type="ARBA" id="ARBA00004141"/>
    </source>
</evidence>
<dbReference type="KEGG" id="gtr:GLOTRDRAFT_73153"/>
<dbReference type="PANTHER" id="PTHR33281">
    <property type="entry name" value="UPF0187 PROTEIN YNEE"/>
    <property type="match status" value="1"/>
</dbReference>
<comment type="subcellular location">
    <subcellularLocation>
        <location evidence="1">Membrane</location>
        <topology evidence="1">Multi-pass membrane protein</topology>
    </subcellularLocation>
</comment>